<keyword evidence="3" id="KW-1185">Reference proteome</keyword>
<comment type="caution">
    <text evidence="2">The sequence shown here is derived from an EMBL/GenBank/DDBJ whole genome shotgun (WGS) entry which is preliminary data.</text>
</comment>
<dbReference type="Pfam" id="PF08268">
    <property type="entry name" value="FBA_3"/>
    <property type="match status" value="1"/>
</dbReference>
<organism evidence="2 3">
    <name type="scientific">Morella rubra</name>
    <name type="common">Chinese bayberry</name>
    <dbReference type="NCBI Taxonomy" id="262757"/>
    <lineage>
        <taxon>Eukaryota</taxon>
        <taxon>Viridiplantae</taxon>
        <taxon>Streptophyta</taxon>
        <taxon>Embryophyta</taxon>
        <taxon>Tracheophyta</taxon>
        <taxon>Spermatophyta</taxon>
        <taxon>Magnoliopsida</taxon>
        <taxon>eudicotyledons</taxon>
        <taxon>Gunneridae</taxon>
        <taxon>Pentapetalae</taxon>
        <taxon>rosids</taxon>
        <taxon>fabids</taxon>
        <taxon>Fagales</taxon>
        <taxon>Myricaceae</taxon>
        <taxon>Morella</taxon>
    </lineage>
</organism>
<proteinExistence type="predicted"/>
<dbReference type="InterPro" id="IPR013187">
    <property type="entry name" value="F-box-assoc_dom_typ3"/>
</dbReference>
<dbReference type="Proteomes" id="UP000516437">
    <property type="component" value="Chromosome 1"/>
</dbReference>
<feature type="domain" description="F-box associated beta-propeller type 3" evidence="1">
    <location>
        <begin position="2"/>
        <end position="113"/>
    </location>
</feature>
<accession>A0A6A1WWC3</accession>
<dbReference type="InterPro" id="IPR017451">
    <property type="entry name" value="F-box-assoc_interact_dom"/>
</dbReference>
<evidence type="ECO:0000259" key="1">
    <source>
        <dbReference type="Pfam" id="PF08268"/>
    </source>
</evidence>
<evidence type="ECO:0000313" key="2">
    <source>
        <dbReference type="EMBL" id="KAB1227997.1"/>
    </source>
</evidence>
<gene>
    <name evidence="2" type="ORF">CJ030_MR1G022984</name>
</gene>
<reference evidence="2 3" key="1">
    <citation type="journal article" date="2019" name="Plant Biotechnol. J.">
        <title>The red bayberry genome and genetic basis of sex determination.</title>
        <authorList>
            <person name="Jia H.M."/>
            <person name="Jia H.J."/>
            <person name="Cai Q.L."/>
            <person name="Wang Y."/>
            <person name="Zhao H.B."/>
            <person name="Yang W.F."/>
            <person name="Wang G.Y."/>
            <person name="Li Y.H."/>
            <person name="Zhan D.L."/>
            <person name="Shen Y.T."/>
            <person name="Niu Q.F."/>
            <person name="Chang L."/>
            <person name="Qiu J."/>
            <person name="Zhao L."/>
            <person name="Xie H.B."/>
            <person name="Fu W.Y."/>
            <person name="Jin J."/>
            <person name="Li X.W."/>
            <person name="Jiao Y."/>
            <person name="Zhou C.C."/>
            <person name="Tu T."/>
            <person name="Chai C.Y."/>
            <person name="Gao J.L."/>
            <person name="Fan L.J."/>
            <person name="van de Weg E."/>
            <person name="Wang J.Y."/>
            <person name="Gao Z.S."/>
        </authorList>
    </citation>
    <scope>NUCLEOTIDE SEQUENCE [LARGE SCALE GENOMIC DNA]</scope>
    <source>
        <tissue evidence="2">Leaves</tissue>
    </source>
</reference>
<evidence type="ECO:0000313" key="3">
    <source>
        <dbReference type="Proteomes" id="UP000516437"/>
    </source>
</evidence>
<protein>
    <recommendedName>
        <fullName evidence="1">F-box associated beta-propeller type 3 domain-containing protein</fullName>
    </recommendedName>
</protein>
<sequence>MYALRTGAWRFITTPVPSYFIDERGPSIFMNGSVHWLVRTPRREGAFGHFILSFNMGDEAFREIAVPPSLQGMKQLNMAVAAFDGSLAFVPCNGGWGEESHSVWVMTDERIWSGGIMD</sequence>
<dbReference type="EMBL" id="RXIC02000019">
    <property type="protein sequence ID" value="KAB1227997.1"/>
    <property type="molecule type" value="Genomic_DNA"/>
</dbReference>
<dbReference type="NCBIfam" id="TIGR01640">
    <property type="entry name" value="F_box_assoc_1"/>
    <property type="match status" value="1"/>
</dbReference>
<name>A0A6A1WWC3_9ROSI</name>
<dbReference type="AlphaFoldDB" id="A0A6A1WWC3"/>
<dbReference type="OrthoDB" id="5314306at2759"/>